<dbReference type="InterPro" id="IPR012916">
    <property type="entry name" value="RED_N"/>
</dbReference>
<evidence type="ECO:0000313" key="4">
    <source>
        <dbReference type="Proteomes" id="UP000887013"/>
    </source>
</evidence>
<evidence type="ECO:0000259" key="1">
    <source>
        <dbReference type="Pfam" id="PF07808"/>
    </source>
</evidence>
<dbReference type="Pfam" id="PF07808">
    <property type="entry name" value="RED_N"/>
    <property type="match status" value="1"/>
</dbReference>
<evidence type="ECO:0000313" key="2">
    <source>
        <dbReference type="EMBL" id="GFU03232.1"/>
    </source>
</evidence>
<dbReference type="Proteomes" id="UP000887013">
    <property type="component" value="Unassembled WGS sequence"/>
</dbReference>
<gene>
    <name evidence="3" type="ORF">NPIL_131451</name>
    <name evidence="2" type="ORF">NPIL_563911</name>
</gene>
<evidence type="ECO:0000313" key="3">
    <source>
        <dbReference type="EMBL" id="GFU47106.1"/>
    </source>
</evidence>
<sequence>MCRCVVRNHPRTKTEAPSVNTEALVELLSTESGYRAVAPDPKSGLDTAGRRRQMIQESKFLGEGMEHKYLVKSLDSGTS</sequence>
<organism evidence="3 4">
    <name type="scientific">Nephila pilipes</name>
    <name type="common">Giant wood spider</name>
    <name type="synonym">Nephila maculata</name>
    <dbReference type="NCBI Taxonomy" id="299642"/>
    <lineage>
        <taxon>Eukaryota</taxon>
        <taxon>Metazoa</taxon>
        <taxon>Ecdysozoa</taxon>
        <taxon>Arthropoda</taxon>
        <taxon>Chelicerata</taxon>
        <taxon>Arachnida</taxon>
        <taxon>Araneae</taxon>
        <taxon>Araneomorphae</taxon>
        <taxon>Entelegynae</taxon>
        <taxon>Araneoidea</taxon>
        <taxon>Nephilidae</taxon>
        <taxon>Nephila</taxon>
    </lineage>
</organism>
<reference evidence="3" key="1">
    <citation type="submission" date="2020-08" db="EMBL/GenBank/DDBJ databases">
        <title>Multicomponent nature underlies the extraordinary mechanical properties of spider dragline silk.</title>
        <authorList>
            <person name="Kono N."/>
            <person name="Nakamura H."/>
            <person name="Mori M."/>
            <person name="Yoshida Y."/>
            <person name="Ohtoshi R."/>
            <person name="Malay A.D."/>
            <person name="Moran D.A.P."/>
            <person name="Tomita M."/>
            <person name="Numata K."/>
            <person name="Arakawa K."/>
        </authorList>
    </citation>
    <scope>NUCLEOTIDE SEQUENCE</scope>
</reference>
<proteinExistence type="predicted"/>
<dbReference type="EMBL" id="BMAW01037131">
    <property type="protein sequence ID" value="GFU47106.1"/>
    <property type="molecule type" value="Genomic_DNA"/>
</dbReference>
<dbReference type="EMBL" id="BMAW01027662">
    <property type="protein sequence ID" value="GFU03232.1"/>
    <property type="molecule type" value="Genomic_DNA"/>
</dbReference>
<protein>
    <recommendedName>
        <fullName evidence="1">RED-like N-terminal domain-containing protein</fullName>
    </recommendedName>
</protein>
<feature type="domain" description="RED-like N-terminal" evidence="1">
    <location>
        <begin position="26"/>
        <end position="75"/>
    </location>
</feature>
<name>A0A8X6R3P4_NEPPI</name>
<dbReference type="AlphaFoldDB" id="A0A8X6R3P4"/>
<comment type="caution">
    <text evidence="3">The sequence shown here is derived from an EMBL/GenBank/DDBJ whole genome shotgun (WGS) entry which is preliminary data.</text>
</comment>
<keyword evidence="4" id="KW-1185">Reference proteome</keyword>
<accession>A0A8X6R3P4</accession>
<dbReference type="OrthoDB" id="6430656at2759"/>